<keyword evidence="2 5" id="KW-0812">Transmembrane</keyword>
<feature type="transmembrane region" description="Helical" evidence="5">
    <location>
        <begin position="356"/>
        <end position="374"/>
    </location>
</feature>
<feature type="domain" description="HTTM-like" evidence="6">
    <location>
        <begin position="9"/>
        <end position="268"/>
    </location>
</feature>
<reference evidence="7 8" key="1">
    <citation type="submission" date="2023-01" db="EMBL/GenBank/DDBJ databases">
        <title>Psychroserpens ponticola sp. nov., isolated from seawater.</title>
        <authorList>
            <person name="Kristyanto S."/>
            <person name="Jung J."/>
            <person name="Kim J.M."/>
            <person name="Jeon C.O."/>
        </authorList>
    </citation>
    <scope>NUCLEOTIDE SEQUENCE [LARGE SCALE GENOMIC DNA]</scope>
    <source>
        <strain evidence="7 8">MSW6</strain>
    </source>
</reference>
<dbReference type="EMBL" id="CP116221">
    <property type="protein sequence ID" value="WCO02514.1"/>
    <property type="molecule type" value="Genomic_DNA"/>
</dbReference>
<dbReference type="PANTHER" id="PTHR39535">
    <property type="entry name" value="SPORULATION-DELAYING PROTEIN SDPB"/>
    <property type="match status" value="1"/>
</dbReference>
<evidence type="ECO:0000313" key="8">
    <source>
        <dbReference type="Proteomes" id="UP001202717"/>
    </source>
</evidence>
<dbReference type="SMART" id="SM00752">
    <property type="entry name" value="HTTM"/>
    <property type="match status" value="1"/>
</dbReference>
<evidence type="ECO:0000256" key="2">
    <source>
        <dbReference type="ARBA" id="ARBA00022692"/>
    </source>
</evidence>
<feature type="transmembrane region" description="Helical" evidence="5">
    <location>
        <begin position="81"/>
        <end position="97"/>
    </location>
</feature>
<evidence type="ECO:0000313" key="7">
    <source>
        <dbReference type="EMBL" id="WCO02514.1"/>
    </source>
</evidence>
<keyword evidence="4 5" id="KW-0472">Membrane</keyword>
<evidence type="ECO:0000256" key="5">
    <source>
        <dbReference type="SAM" id="Phobius"/>
    </source>
</evidence>
<feature type="transmembrane region" description="Helical" evidence="5">
    <location>
        <begin position="203"/>
        <end position="223"/>
    </location>
</feature>
<evidence type="ECO:0000256" key="4">
    <source>
        <dbReference type="ARBA" id="ARBA00023136"/>
    </source>
</evidence>
<keyword evidence="3 5" id="KW-1133">Transmembrane helix</keyword>
<dbReference type="InterPro" id="IPR011020">
    <property type="entry name" value="HTTM-like"/>
</dbReference>
<keyword evidence="8" id="KW-1185">Reference proteome</keyword>
<dbReference type="PANTHER" id="PTHR39535:SF2">
    <property type="entry name" value="HTTM DOMAIN-CONTAINING PROTEIN"/>
    <property type="match status" value="1"/>
</dbReference>
<evidence type="ECO:0000256" key="3">
    <source>
        <dbReference type="ARBA" id="ARBA00022989"/>
    </source>
</evidence>
<protein>
    <submittedName>
        <fullName evidence="7">DCC1-like thiol-disulfide oxidoreductase family protein</fullName>
    </submittedName>
</protein>
<proteinExistence type="predicted"/>
<gene>
    <name evidence="7" type="ORF">MUN68_003235</name>
</gene>
<name>A0ABY7RZF4_9FLAO</name>
<dbReference type="RefSeq" id="WP_249995282.1">
    <property type="nucleotide sequence ID" value="NZ_CP116221.1"/>
</dbReference>
<feature type="transmembrane region" description="Helical" evidence="5">
    <location>
        <begin position="144"/>
        <end position="163"/>
    </location>
</feature>
<evidence type="ECO:0000259" key="6">
    <source>
        <dbReference type="SMART" id="SM00752"/>
    </source>
</evidence>
<feature type="transmembrane region" description="Helical" evidence="5">
    <location>
        <begin position="20"/>
        <end position="38"/>
    </location>
</feature>
<feature type="transmembrane region" description="Helical" evidence="5">
    <location>
        <begin position="425"/>
        <end position="444"/>
    </location>
</feature>
<dbReference type="Proteomes" id="UP001202717">
    <property type="component" value="Chromosome"/>
</dbReference>
<dbReference type="InterPro" id="IPR052964">
    <property type="entry name" value="Sporulation_signal_mat"/>
</dbReference>
<dbReference type="Pfam" id="PF04134">
    <property type="entry name" value="DCC1-like"/>
    <property type="match status" value="1"/>
</dbReference>
<feature type="transmembrane region" description="Helical" evidence="5">
    <location>
        <begin position="58"/>
        <end position="76"/>
    </location>
</feature>
<feature type="transmembrane region" description="Helical" evidence="5">
    <location>
        <begin position="230"/>
        <end position="245"/>
    </location>
</feature>
<organism evidence="7 8">
    <name type="scientific">Psychroserpens ponticola</name>
    <dbReference type="NCBI Taxonomy" id="2932268"/>
    <lineage>
        <taxon>Bacteria</taxon>
        <taxon>Pseudomonadati</taxon>
        <taxon>Bacteroidota</taxon>
        <taxon>Flavobacteriia</taxon>
        <taxon>Flavobacteriales</taxon>
        <taxon>Flavobacteriaceae</taxon>
        <taxon>Psychroserpens</taxon>
    </lineage>
</organism>
<dbReference type="InterPro" id="IPR007263">
    <property type="entry name" value="DCC1-like"/>
</dbReference>
<feature type="transmembrane region" description="Helical" evidence="5">
    <location>
        <begin position="103"/>
        <end position="123"/>
    </location>
</feature>
<accession>A0ABY7RZF4</accession>
<comment type="subcellular location">
    <subcellularLocation>
        <location evidence="1">Endomembrane system</location>
        <topology evidence="1">Multi-pass membrane protein</topology>
    </subcellularLocation>
</comment>
<sequence length="605" mass="70351">MSFISKLYDKKISSKGLGVFRILFSSVFLLEVIRIFKFRQLYFDPIPFIQTSALSEEVPFVIWMIALFMLVIGAFTRVAALINYIFILIYISSIGVFEYHMDYTYTGVSFMFIFLSVSKSYSFDRLAEKLKFSNLTYVHQPKESTSVINYWLVLFVGIGLVYLDSVFFKLNSKIWTSGLGMWYPASLPQMTIFNNQWLLNQEFLIKFLGYLTFAFEIVFPFLFWMKKLRIPLLIIGIGLHLGILIEFPIPYFGLGVIAVYVLLIPNHLWKRLERKIKAKKPNLILFYDAECPLCMKTRIVLSFFDVFNTLEFNSVQESFDNHDCLRDFSKEELLNNIHAVNRKGNVYSGIETYKKAFLIVPMFFVFGVLLYIPGLSHIAKKIYNYIAKNRKVERCTAENCGFLPAPQKTDTEMLMLLHNFKLKDLKIVTLKLFVVGIIMLQILVNFKQPFSNDLANAIHNKISNASSKLLGVTEHGVFMDGHYKDYNKIFTISYNDELLPFYHKNGMPDYYIRGGSWVNFSFRVNKGGRDANHIELRKGLERYVAFWAYKNSVGLDNTTFKLLRKDIDLPSGWKLNSLQDNLKTPWVEVGKMTWKNSQATFQLLK</sequence>
<evidence type="ECO:0000256" key="1">
    <source>
        <dbReference type="ARBA" id="ARBA00004127"/>
    </source>
</evidence>